<comment type="caution">
    <text evidence="1">The sequence shown here is derived from an EMBL/GenBank/DDBJ whole genome shotgun (WGS) entry which is preliminary data.</text>
</comment>
<dbReference type="EMBL" id="JARJCW010000004">
    <property type="protein sequence ID" value="KAJ7225336.1"/>
    <property type="molecule type" value="Genomic_DNA"/>
</dbReference>
<gene>
    <name evidence="1" type="ORF">GGX14DRAFT_386253</name>
</gene>
<evidence type="ECO:0000313" key="1">
    <source>
        <dbReference type="EMBL" id="KAJ7225336.1"/>
    </source>
</evidence>
<organism evidence="1 2">
    <name type="scientific">Mycena pura</name>
    <dbReference type="NCBI Taxonomy" id="153505"/>
    <lineage>
        <taxon>Eukaryota</taxon>
        <taxon>Fungi</taxon>
        <taxon>Dikarya</taxon>
        <taxon>Basidiomycota</taxon>
        <taxon>Agaricomycotina</taxon>
        <taxon>Agaricomycetes</taxon>
        <taxon>Agaricomycetidae</taxon>
        <taxon>Agaricales</taxon>
        <taxon>Marasmiineae</taxon>
        <taxon>Mycenaceae</taxon>
        <taxon>Mycena</taxon>
    </lineage>
</organism>
<sequence length="353" mass="40483">MPLQLLDLPVEVFAEILGQSLLCAESFALRHSHLKITRDLTEKYISDFLRFFRTVLHAQHPSWRLHIWYPQWDGDDFLSSHSPNHQLHNRNTKIIAPYARFGGSFVIDSQYFFDWFVKYESLMQSGGAQTNHFRQLALGPNVKRISTTVTLVWSQVVNLWIQESSHFLFLSRNLNLEALSVGHWEWKDLRRTMLFHSIQSISFRNSSIPKDAPQHMLPDMLTHLTLTRLDVSGPRALDLLNVLDLPVLNSLRLRSCPIDSATITQMVQNRPTLTSLLVDSVPILPNLPHVSHMTQRQWEDVDKKHADGKPGKASGATHYTVRCSRRIVAIDDKAGDGVDSETTQLTRSMSREF</sequence>
<accession>A0AAD6YNX3</accession>
<dbReference type="Proteomes" id="UP001219525">
    <property type="component" value="Unassembled WGS sequence"/>
</dbReference>
<reference evidence="1" key="1">
    <citation type="submission" date="2023-03" db="EMBL/GenBank/DDBJ databases">
        <title>Massive genome expansion in bonnet fungi (Mycena s.s.) driven by repeated elements and novel gene families across ecological guilds.</title>
        <authorList>
            <consortium name="Lawrence Berkeley National Laboratory"/>
            <person name="Harder C.B."/>
            <person name="Miyauchi S."/>
            <person name="Viragh M."/>
            <person name="Kuo A."/>
            <person name="Thoen E."/>
            <person name="Andreopoulos B."/>
            <person name="Lu D."/>
            <person name="Skrede I."/>
            <person name="Drula E."/>
            <person name="Henrissat B."/>
            <person name="Morin E."/>
            <person name="Kohler A."/>
            <person name="Barry K."/>
            <person name="LaButti K."/>
            <person name="Morin E."/>
            <person name="Salamov A."/>
            <person name="Lipzen A."/>
            <person name="Mereny Z."/>
            <person name="Hegedus B."/>
            <person name="Baldrian P."/>
            <person name="Stursova M."/>
            <person name="Weitz H."/>
            <person name="Taylor A."/>
            <person name="Grigoriev I.V."/>
            <person name="Nagy L.G."/>
            <person name="Martin F."/>
            <person name="Kauserud H."/>
        </authorList>
    </citation>
    <scope>NUCLEOTIDE SEQUENCE</scope>
    <source>
        <strain evidence="1">9144</strain>
    </source>
</reference>
<evidence type="ECO:0000313" key="2">
    <source>
        <dbReference type="Proteomes" id="UP001219525"/>
    </source>
</evidence>
<keyword evidence="2" id="KW-1185">Reference proteome</keyword>
<name>A0AAD6YNX3_9AGAR</name>
<proteinExistence type="predicted"/>
<dbReference type="AlphaFoldDB" id="A0AAD6YNX3"/>
<dbReference type="SUPFAM" id="SSF52047">
    <property type="entry name" value="RNI-like"/>
    <property type="match status" value="1"/>
</dbReference>
<dbReference type="Gene3D" id="3.80.10.10">
    <property type="entry name" value="Ribonuclease Inhibitor"/>
    <property type="match status" value="1"/>
</dbReference>
<dbReference type="InterPro" id="IPR032675">
    <property type="entry name" value="LRR_dom_sf"/>
</dbReference>
<protein>
    <submittedName>
        <fullName evidence="1">Uncharacterized protein</fullName>
    </submittedName>
</protein>